<feature type="transmembrane region" description="Helical" evidence="9">
    <location>
        <begin position="163"/>
        <end position="183"/>
    </location>
</feature>
<accession>A0A4R2GUZ4</accession>
<evidence type="ECO:0000256" key="8">
    <source>
        <dbReference type="SAM" id="MobiDB-lite"/>
    </source>
</evidence>
<gene>
    <name evidence="11" type="ORF">EV666_105179</name>
</gene>
<feature type="transmembrane region" description="Helical" evidence="9">
    <location>
        <begin position="45"/>
        <end position="69"/>
    </location>
</feature>
<dbReference type="PANTHER" id="PTHR11537:SF254">
    <property type="entry name" value="POTASSIUM VOLTAGE-GATED CHANNEL PROTEIN SHAB"/>
    <property type="match status" value="1"/>
</dbReference>
<reference evidence="11 12" key="1">
    <citation type="submission" date="2019-03" db="EMBL/GenBank/DDBJ databases">
        <title>Genomic Encyclopedia of Type Strains, Phase IV (KMG-IV): sequencing the most valuable type-strain genomes for metagenomic binning, comparative biology and taxonomic classification.</title>
        <authorList>
            <person name="Goeker M."/>
        </authorList>
    </citation>
    <scope>NUCLEOTIDE SEQUENCE [LARGE SCALE GENOMIC DNA]</scope>
    <source>
        <strain evidence="11 12">DSM 22958</strain>
    </source>
</reference>
<keyword evidence="2" id="KW-0813">Transport</keyword>
<feature type="transmembrane region" description="Helical" evidence="9">
    <location>
        <begin position="113"/>
        <end position="134"/>
    </location>
</feature>
<sequence length="279" mass="30868">MERAPDVVRGAMVASRKQTTPEGGSPLSRSRDTLRKLYHGSTPTAFRFQVGVIVVDLMIVAFFIATPVLRGTSSFLWLDYTVAAIVAADLGARMLAANDPIRLLRQPTSWVDLFILVTLLFPETLANLGFLRILRLWSLSRSGTLWRRFPRSAVREWRDASHAVINLLTFLLVVTGFVYTFFFRNNSGIAGYVDALYFTVATVTTTGFGDIVLPGSAGKLTAIVTMLVGISLFVRLAQAIFRPQKVYFPCPRCGLQRHDPDAVHCKACGQILKIPDEGD</sequence>
<dbReference type="Pfam" id="PF07885">
    <property type="entry name" value="Ion_trans_2"/>
    <property type="match status" value="1"/>
</dbReference>
<feature type="transmembrane region" description="Helical" evidence="9">
    <location>
        <begin position="195"/>
        <end position="214"/>
    </location>
</feature>
<evidence type="ECO:0000256" key="4">
    <source>
        <dbReference type="ARBA" id="ARBA00022989"/>
    </source>
</evidence>
<evidence type="ECO:0000256" key="7">
    <source>
        <dbReference type="ARBA" id="ARBA00023303"/>
    </source>
</evidence>
<dbReference type="Proteomes" id="UP000294881">
    <property type="component" value="Unassembled WGS sequence"/>
</dbReference>
<evidence type="ECO:0000256" key="3">
    <source>
        <dbReference type="ARBA" id="ARBA00022692"/>
    </source>
</evidence>
<dbReference type="GO" id="GO:0005249">
    <property type="term" value="F:voltage-gated potassium channel activity"/>
    <property type="evidence" value="ECO:0007669"/>
    <property type="project" value="InterPro"/>
</dbReference>
<evidence type="ECO:0000256" key="5">
    <source>
        <dbReference type="ARBA" id="ARBA00023065"/>
    </source>
</evidence>
<dbReference type="InterPro" id="IPR028325">
    <property type="entry name" value="VG_K_chnl"/>
</dbReference>
<keyword evidence="12" id="KW-1185">Reference proteome</keyword>
<dbReference type="GO" id="GO:0008076">
    <property type="term" value="C:voltage-gated potassium channel complex"/>
    <property type="evidence" value="ECO:0007669"/>
    <property type="project" value="InterPro"/>
</dbReference>
<dbReference type="InterPro" id="IPR013099">
    <property type="entry name" value="K_chnl_dom"/>
</dbReference>
<evidence type="ECO:0000313" key="12">
    <source>
        <dbReference type="Proteomes" id="UP000294881"/>
    </source>
</evidence>
<evidence type="ECO:0000256" key="6">
    <source>
        <dbReference type="ARBA" id="ARBA00023136"/>
    </source>
</evidence>
<organism evidence="11 12">
    <name type="scientific">Camelimonas lactis</name>
    <dbReference type="NCBI Taxonomy" id="659006"/>
    <lineage>
        <taxon>Bacteria</taxon>
        <taxon>Pseudomonadati</taxon>
        <taxon>Pseudomonadota</taxon>
        <taxon>Alphaproteobacteria</taxon>
        <taxon>Hyphomicrobiales</taxon>
        <taxon>Chelatococcaceae</taxon>
        <taxon>Camelimonas</taxon>
    </lineage>
</organism>
<feature type="transmembrane region" description="Helical" evidence="9">
    <location>
        <begin position="75"/>
        <end position="92"/>
    </location>
</feature>
<keyword evidence="5" id="KW-0406">Ion transport</keyword>
<dbReference type="AlphaFoldDB" id="A0A4R2GUZ4"/>
<evidence type="ECO:0000256" key="9">
    <source>
        <dbReference type="SAM" id="Phobius"/>
    </source>
</evidence>
<feature type="region of interest" description="Disordered" evidence="8">
    <location>
        <begin position="1"/>
        <end position="30"/>
    </location>
</feature>
<evidence type="ECO:0000256" key="1">
    <source>
        <dbReference type="ARBA" id="ARBA00004141"/>
    </source>
</evidence>
<keyword evidence="7 11" id="KW-0407">Ion channel</keyword>
<dbReference type="PANTHER" id="PTHR11537">
    <property type="entry name" value="VOLTAGE-GATED POTASSIUM CHANNEL"/>
    <property type="match status" value="1"/>
</dbReference>
<feature type="domain" description="Potassium channel" evidence="10">
    <location>
        <begin position="169"/>
        <end position="240"/>
    </location>
</feature>
<protein>
    <submittedName>
        <fullName evidence="11">Voltage-gated potassium channel</fullName>
    </submittedName>
</protein>
<comment type="caution">
    <text evidence="11">The sequence shown here is derived from an EMBL/GenBank/DDBJ whole genome shotgun (WGS) entry which is preliminary data.</text>
</comment>
<evidence type="ECO:0000259" key="10">
    <source>
        <dbReference type="Pfam" id="PF07885"/>
    </source>
</evidence>
<dbReference type="GO" id="GO:0001508">
    <property type="term" value="P:action potential"/>
    <property type="evidence" value="ECO:0007669"/>
    <property type="project" value="TreeGrafter"/>
</dbReference>
<comment type="subcellular location">
    <subcellularLocation>
        <location evidence="1">Membrane</location>
        <topology evidence="1">Multi-pass membrane protein</topology>
    </subcellularLocation>
</comment>
<feature type="transmembrane region" description="Helical" evidence="9">
    <location>
        <begin position="220"/>
        <end position="237"/>
    </location>
</feature>
<proteinExistence type="predicted"/>
<dbReference type="SUPFAM" id="SSF81324">
    <property type="entry name" value="Voltage-gated potassium channels"/>
    <property type="match status" value="1"/>
</dbReference>
<keyword evidence="4 9" id="KW-1133">Transmembrane helix</keyword>
<dbReference type="InterPro" id="IPR003938">
    <property type="entry name" value="K_chnl_volt-dep_EAG/ELK/ERG"/>
</dbReference>
<keyword evidence="3 9" id="KW-0812">Transmembrane</keyword>
<dbReference type="EMBL" id="SLWL01000005">
    <property type="protein sequence ID" value="TCO13807.1"/>
    <property type="molecule type" value="Genomic_DNA"/>
</dbReference>
<evidence type="ECO:0000256" key="2">
    <source>
        <dbReference type="ARBA" id="ARBA00022448"/>
    </source>
</evidence>
<dbReference type="Gene3D" id="1.10.287.70">
    <property type="match status" value="1"/>
</dbReference>
<name>A0A4R2GUZ4_9HYPH</name>
<dbReference type="PRINTS" id="PR01463">
    <property type="entry name" value="EAGCHANLFMLY"/>
</dbReference>
<evidence type="ECO:0000313" key="11">
    <source>
        <dbReference type="EMBL" id="TCO13807.1"/>
    </source>
</evidence>
<keyword evidence="6 9" id="KW-0472">Membrane</keyword>